<evidence type="ECO:0008006" key="3">
    <source>
        <dbReference type="Google" id="ProtNLM"/>
    </source>
</evidence>
<comment type="caution">
    <text evidence="1">The sequence shown here is derived from an EMBL/GenBank/DDBJ whole genome shotgun (WGS) entry which is preliminary data.</text>
</comment>
<gene>
    <name evidence="1" type="ORF">DVG78_18860</name>
</gene>
<sequence length="289" mass="32946">MLLLIERTLEDSEQTVLTQLQAQVNSEVSFAKKAAKAKTLWKTKGGKEGKQAFVKIADALAEMCVSVKTCNYCEGNEAEDIEHIYPKSFFPEKAFEWQNYLLACKQCNSGDKLDKCFVMDADGTVYSTVRGVEPVHSNVAFINPRIDNPKDFLWLNMEVGKFELLIDLSEAYKNKALKTLEILALNERDYLIVGRKRVADELYDKMDRLSRIVKAANVSEIETILAPYHGIIDATLPIETIKYQVIETTKQHIYKLLHPSVWYAIQTIASKVNSKWEAIFEVLPEALEW</sequence>
<proteinExistence type="predicted"/>
<dbReference type="Gene3D" id="1.10.30.50">
    <property type="match status" value="1"/>
</dbReference>
<dbReference type="Proteomes" id="UP000253141">
    <property type="component" value="Unassembled WGS sequence"/>
</dbReference>
<dbReference type="AlphaFoldDB" id="A0A369I4I5"/>
<protein>
    <recommendedName>
        <fullName evidence="3">HNH endonuclease</fullName>
    </recommendedName>
</protein>
<reference evidence="1 2" key="1">
    <citation type="submission" date="2018-07" db="EMBL/GenBank/DDBJ databases">
        <title>Genome analysis of Runella aurantiaca.</title>
        <authorList>
            <person name="Yang X."/>
        </authorList>
    </citation>
    <scope>NUCLEOTIDE SEQUENCE [LARGE SCALE GENOMIC DNA]</scope>
    <source>
        <strain evidence="1 2">YX9</strain>
    </source>
</reference>
<dbReference type="RefSeq" id="WP_114462588.1">
    <property type="nucleotide sequence ID" value="NZ_QPIW01000016.1"/>
</dbReference>
<name>A0A369I4I5_9BACT</name>
<dbReference type="EMBL" id="QPIW01000016">
    <property type="protein sequence ID" value="RDB04488.1"/>
    <property type="molecule type" value="Genomic_DNA"/>
</dbReference>
<keyword evidence="2" id="KW-1185">Reference proteome</keyword>
<organism evidence="1 2">
    <name type="scientific">Runella aurantiaca</name>
    <dbReference type="NCBI Taxonomy" id="2282308"/>
    <lineage>
        <taxon>Bacteria</taxon>
        <taxon>Pseudomonadati</taxon>
        <taxon>Bacteroidota</taxon>
        <taxon>Cytophagia</taxon>
        <taxon>Cytophagales</taxon>
        <taxon>Spirosomataceae</taxon>
        <taxon>Runella</taxon>
    </lineage>
</organism>
<dbReference type="OrthoDB" id="5918473at2"/>
<accession>A0A369I4I5</accession>
<evidence type="ECO:0000313" key="2">
    <source>
        <dbReference type="Proteomes" id="UP000253141"/>
    </source>
</evidence>
<evidence type="ECO:0000313" key="1">
    <source>
        <dbReference type="EMBL" id="RDB04488.1"/>
    </source>
</evidence>